<accession>H1UZD6</accession>
<reference evidence="2" key="1">
    <citation type="journal article" date="2012" name="Nat. Genet.">
        <title>Lifestyle transitions in plant pathogenic Colletotrichum fungi deciphered by genome and transcriptome analyses.</title>
        <authorList>
            <person name="O'Connell R.J."/>
            <person name="Thon M.R."/>
            <person name="Hacquard S."/>
            <person name="Amyotte S.G."/>
            <person name="Kleemann J."/>
            <person name="Torres M.F."/>
            <person name="Damm U."/>
            <person name="Buiate E.A."/>
            <person name="Epstein L."/>
            <person name="Alkan N."/>
            <person name="Altmueller J."/>
            <person name="Alvarado-Balderrama L."/>
            <person name="Bauser C.A."/>
            <person name="Becker C."/>
            <person name="Birren B.W."/>
            <person name="Chen Z."/>
            <person name="Choi J."/>
            <person name="Crouch J.A."/>
            <person name="Duvick J.P."/>
            <person name="Farman M.A."/>
            <person name="Gan P."/>
            <person name="Heiman D."/>
            <person name="Henrissat B."/>
            <person name="Howard R.J."/>
            <person name="Kabbage M."/>
            <person name="Koch C."/>
            <person name="Kracher B."/>
            <person name="Kubo Y."/>
            <person name="Law A.D."/>
            <person name="Lebrun M.-H."/>
            <person name="Lee Y.-H."/>
            <person name="Miyara I."/>
            <person name="Moore N."/>
            <person name="Neumann U."/>
            <person name="Nordstroem K."/>
            <person name="Panaccione D.G."/>
            <person name="Panstruga R."/>
            <person name="Place M."/>
            <person name="Proctor R.H."/>
            <person name="Prusky D."/>
            <person name="Rech G."/>
            <person name="Reinhardt R."/>
            <person name="Rollins J.A."/>
            <person name="Rounsley S."/>
            <person name="Schardl C.L."/>
            <person name="Schwartz D.C."/>
            <person name="Shenoy N."/>
            <person name="Shirasu K."/>
            <person name="Sikhakolli U.R."/>
            <person name="Stueber K."/>
            <person name="Sukno S.A."/>
            <person name="Sweigard J.A."/>
            <person name="Takano Y."/>
            <person name="Takahara H."/>
            <person name="Trail F."/>
            <person name="van der Does H.C."/>
            <person name="Voll L.M."/>
            <person name="Will I."/>
            <person name="Young S."/>
            <person name="Zeng Q."/>
            <person name="Zhang J."/>
            <person name="Zhou S."/>
            <person name="Dickman M.B."/>
            <person name="Schulze-Lefert P."/>
            <person name="Ver Loren van Themaat E."/>
            <person name="Ma L.-J."/>
            <person name="Vaillancourt L.J."/>
        </authorList>
    </citation>
    <scope>NUCLEOTIDE SEQUENCE [LARGE SCALE GENOMIC DNA]</scope>
    <source>
        <strain evidence="2">IMI 349063</strain>
    </source>
</reference>
<dbReference type="eggNOG" id="ENOG502RYAA">
    <property type="taxonomic scope" value="Eukaryota"/>
</dbReference>
<proteinExistence type="predicted"/>
<dbReference type="EMBL" id="CACQ02000719">
    <property type="protein sequence ID" value="CCF33337.1"/>
    <property type="molecule type" value="Genomic_DNA"/>
</dbReference>
<dbReference type="VEuPathDB" id="FungiDB:CH63R_00023"/>
<dbReference type="Proteomes" id="UP000007174">
    <property type="component" value="Unassembled WGS sequence"/>
</dbReference>
<dbReference type="HOGENOM" id="CLU_1896067_0_0_1"/>
<organism evidence="1 2">
    <name type="scientific">Colletotrichum higginsianum (strain IMI 349063)</name>
    <name type="common">Crucifer anthracnose fungus</name>
    <dbReference type="NCBI Taxonomy" id="759273"/>
    <lineage>
        <taxon>Eukaryota</taxon>
        <taxon>Fungi</taxon>
        <taxon>Dikarya</taxon>
        <taxon>Ascomycota</taxon>
        <taxon>Pezizomycotina</taxon>
        <taxon>Sordariomycetes</taxon>
        <taxon>Hypocreomycetidae</taxon>
        <taxon>Glomerellales</taxon>
        <taxon>Glomerellaceae</taxon>
        <taxon>Colletotrichum</taxon>
        <taxon>Colletotrichum destructivum species complex</taxon>
    </lineage>
</organism>
<protein>
    <submittedName>
        <fullName evidence="1">Sterol desaturase family protein</fullName>
    </submittedName>
</protein>
<dbReference type="STRING" id="759273.H1UZD6"/>
<dbReference type="AlphaFoldDB" id="H1UZD6"/>
<evidence type="ECO:0000313" key="2">
    <source>
        <dbReference type="Proteomes" id="UP000007174"/>
    </source>
</evidence>
<name>H1UZD6_COLHI</name>
<sequence>MQQEYKPFNFPPDALHHSFQLMKHIAFLIAAREVLTYYIHTRVLHARAGGRLSRLTPARIGRLHDSYAHARDAPPFSLMLFADHPLPFLLHRIVPGFLPALVLRPHLLTYFLQHADGVLKRLGSWATPLGTVGP</sequence>
<evidence type="ECO:0000313" key="1">
    <source>
        <dbReference type="EMBL" id="CCF33337.1"/>
    </source>
</evidence>
<gene>
    <name evidence="1" type="ORF">CH063_05549</name>
</gene>